<organism evidence="2 3">
    <name type="scientific">Embleya hyalina</name>
    <dbReference type="NCBI Taxonomy" id="516124"/>
    <lineage>
        <taxon>Bacteria</taxon>
        <taxon>Bacillati</taxon>
        <taxon>Actinomycetota</taxon>
        <taxon>Actinomycetes</taxon>
        <taxon>Kitasatosporales</taxon>
        <taxon>Streptomycetaceae</taxon>
        <taxon>Embleya</taxon>
    </lineage>
</organism>
<evidence type="ECO:0000256" key="1">
    <source>
        <dbReference type="SAM" id="MobiDB-lite"/>
    </source>
</evidence>
<name>A0A401YS17_9ACTN</name>
<accession>A0A401YS17</accession>
<feature type="compositionally biased region" description="Basic residues" evidence="1">
    <location>
        <begin position="117"/>
        <end position="130"/>
    </location>
</feature>
<gene>
    <name evidence="2" type="ORF">EHYA_05047</name>
</gene>
<comment type="caution">
    <text evidence="2">The sequence shown here is derived from an EMBL/GenBank/DDBJ whole genome shotgun (WGS) entry which is preliminary data.</text>
</comment>
<feature type="region of interest" description="Disordered" evidence="1">
    <location>
        <begin position="1"/>
        <end position="211"/>
    </location>
</feature>
<feature type="compositionally biased region" description="Low complexity" evidence="1">
    <location>
        <begin position="187"/>
        <end position="201"/>
    </location>
</feature>
<dbReference type="Proteomes" id="UP000286931">
    <property type="component" value="Unassembled WGS sequence"/>
</dbReference>
<feature type="compositionally biased region" description="Basic residues" evidence="1">
    <location>
        <begin position="238"/>
        <end position="249"/>
    </location>
</feature>
<sequence length="259" mass="28257">MRSAKPPTEIRFQAPTPPPTPPKRPVPPWKSPRKTRPEHPPHPPLPAGFPAEQHTRFVGSPASRSPAHRQRPTTDPDQPKLRKARRSPKTPDLLGKALRKTRPDPSLFPPLPAGFRRATRPSRRKPRVSKPRTPAAARLTTQATPTRRPATKAQHSTEIDRRRSGPTVVVNGDVIMGPTPHPRKPARPNANGNGNGSRPSPTTAAAAVGQPATRALVRSARMWSTVRSGVRSEVSSHNPRRGVSRRRAPSRASTVQGPP</sequence>
<keyword evidence="3" id="KW-1185">Reference proteome</keyword>
<reference evidence="2 3" key="1">
    <citation type="submission" date="2018-12" db="EMBL/GenBank/DDBJ databases">
        <title>Draft genome sequence of Embleya hyalina NBRC 13850T.</title>
        <authorList>
            <person name="Komaki H."/>
            <person name="Hosoyama A."/>
            <person name="Kimura A."/>
            <person name="Ichikawa N."/>
            <person name="Tamura T."/>
        </authorList>
    </citation>
    <scope>NUCLEOTIDE SEQUENCE [LARGE SCALE GENOMIC DNA]</scope>
    <source>
        <strain evidence="2 3">NBRC 13850</strain>
    </source>
</reference>
<evidence type="ECO:0000313" key="2">
    <source>
        <dbReference type="EMBL" id="GCD97355.1"/>
    </source>
</evidence>
<evidence type="ECO:0000313" key="3">
    <source>
        <dbReference type="Proteomes" id="UP000286931"/>
    </source>
</evidence>
<dbReference type="EMBL" id="BIFH01000023">
    <property type="protein sequence ID" value="GCD97355.1"/>
    <property type="molecule type" value="Genomic_DNA"/>
</dbReference>
<protein>
    <submittedName>
        <fullName evidence="2">Uncharacterized protein</fullName>
    </submittedName>
</protein>
<dbReference type="AlphaFoldDB" id="A0A401YS17"/>
<feature type="region of interest" description="Disordered" evidence="1">
    <location>
        <begin position="226"/>
        <end position="259"/>
    </location>
</feature>
<proteinExistence type="predicted"/>
<feature type="compositionally biased region" description="Low complexity" evidence="1">
    <location>
        <begin position="131"/>
        <end position="153"/>
    </location>
</feature>
<feature type="compositionally biased region" description="Pro residues" evidence="1">
    <location>
        <begin position="15"/>
        <end position="30"/>
    </location>
</feature>